<dbReference type="EMBL" id="JBHRYB010000003">
    <property type="protein sequence ID" value="MFC3679330.1"/>
    <property type="molecule type" value="Genomic_DNA"/>
</dbReference>
<gene>
    <name evidence="8" type="ORF">ACFOMG_04290</name>
</gene>
<comment type="catalytic activity">
    <reaction evidence="1">
        <text>ATP + protein L-histidine = ADP + protein N-phospho-L-histidine.</text>
        <dbReference type="EC" id="2.7.13.3"/>
    </reaction>
</comment>
<evidence type="ECO:0000259" key="7">
    <source>
        <dbReference type="PROSITE" id="PS50109"/>
    </source>
</evidence>
<keyword evidence="9" id="KW-1185">Reference proteome</keyword>
<feature type="domain" description="Histidine kinase" evidence="7">
    <location>
        <begin position="113"/>
        <end position="216"/>
    </location>
</feature>
<evidence type="ECO:0000313" key="9">
    <source>
        <dbReference type="Proteomes" id="UP001595722"/>
    </source>
</evidence>
<protein>
    <recommendedName>
        <fullName evidence="2">histidine kinase</fullName>
        <ecNumber evidence="2">2.7.13.3</ecNumber>
    </recommendedName>
</protein>
<dbReference type="Pfam" id="PF02518">
    <property type="entry name" value="HATPase_c"/>
    <property type="match status" value="1"/>
</dbReference>
<reference evidence="9" key="1">
    <citation type="journal article" date="2019" name="Int. J. Syst. Evol. Microbiol.">
        <title>The Global Catalogue of Microorganisms (GCM) 10K type strain sequencing project: providing services to taxonomists for standard genome sequencing and annotation.</title>
        <authorList>
            <consortium name="The Broad Institute Genomics Platform"/>
            <consortium name="The Broad Institute Genome Sequencing Center for Infectious Disease"/>
            <person name="Wu L."/>
            <person name="Ma J."/>
        </authorList>
    </citation>
    <scope>NUCLEOTIDE SEQUENCE [LARGE SCALE GENOMIC DNA]</scope>
    <source>
        <strain evidence="9">KCTC 42424</strain>
    </source>
</reference>
<evidence type="ECO:0000313" key="8">
    <source>
        <dbReference type="EMBL" id="MFC3679330.1"/>
    </source>
</evidence>
<evidence type="ECO:0000256" key="3">
    <source>
        <dbReference type="ARBA" id="ARBA00022679"/>
    </source>
</evidence>
<proteinExistence type="predicted"/>
<evidence type="ECO:0000256" key="4">
    <source>
        <dbReference type="ARBA" id="ARBA00022741"/>
    </source>
</evidence>
<comment type="caution">
    <text evidence="8">The sequence shown here is derived from an EMBL/GenBank/DDBJ whole genome shotgun (WGS) entry which is preliminary data.</text>
</comment>
<keyword evidence="4" id="KW-0547">Nucleotide-binding</keyword>
<dbReference type="PROSITE" id="PS50109">
    <property type="entry name" value="HIS_KIN"/>
    <property type="match status" value="1"/>
</dbReference>
<keyword evidence="5 8" id="KW-0418">Kinase</keyword>
<keyword evidence="3" id="KW-0808">Transferase</keyword>
<accession>A0ABV7VPX0</accession>
<dbReference type="InterPro" id="IPR003594">
    <property type="entry name" value="HATPase_dom"/>
</dbReference>
<evidence type="ECO:0000256" key="2">
    <source>
        <dbReference type="ARBA" id="ARBA00012438"/>
    </source>
</evidence>
<dbReference type="GO" id="GO:0016301">
    <property type="term" value="F:kinase activity"/>
    <property type="evidence" value="ECO:0007669"/>
    <property type="project" value="UniProtKB-KW"/>
</dbReference>
<dbReference type="RefSeq" id="WP_376864986.1">
    <property type="nucleotide sequence ID" value="NZ_JBHRYB010000003.1"/>
</dbReference>
<name>A0ABV7VPX0_9GAMM</name>
<dbReference type="Proteomes" id="UP001595722">
    <property type="component" value="Unassembled WGS sequence"/>
</dbReference>
<evidence type="ECO:0000256" key="1">
    <source>
        <dbReference type="ARBA" id="ARBA00000085"/>
    </source>
</evidence>
<dbReference type="PANTHER" id="PTHR44936:SF10">
    <property type="entry name" value="SENSOR PROTEIN RSTB"/>
    <property type="match status" value="1"/>
</dbReference>
<evidence type="ECO:0000256" key="5">
    <source>
        <dbReference type="ARBA" id="ARBA00022777"/>
    </source>
</evidence>
<dbReference type="SUPFAM" id="SSF55874">
    <property type="entry name" value="ATPase domain of HSP90 chaperone/DNA topoisomerase II/histidine kinase"/>
    <property type="match status" value="1"/>
</dbReference>
<keyword evidence="6" id="KW-0067">ATP-binding</keyword>
<dbReference type="Gene3D" id="3.30.565.10">
    <property type="entry name" value="Histidine kinase-like ATPase, C-terminal domain"/>
    <property type="match status" value="1"/>
</dbReference>
<dbReference type="EC" id="2.7.13.3" evidence="2"/>
<sequence length="216" mass="24048">MKFEQLLAAVVHDLKNQLQSLLDFEQDALSRIPAQYHQELWPILQRTNRLKNDSLQLITLYRFHEDGRFPMDDAWPKDTISDAIEATSLQFPTIRFHNLASDDCQGFYSETLVQLALVTLITNSAQAGATEIKISADDSGDQLLLEVNDNGPGFADDILSGEAETTKAGPGGLGLYFVELIAQHHQQHQRCGSVTIGNRKLMNQQIGGAQVKLYLP</sequence>
<dbReference type="InterPro" id="IPR050980">
    <property type="entry name" value="2C_sensor_his_kinase"/>
</dbReference>
<organism evidence="8 9">
    <name type="scientific">Bacterioplanoides pacificum</name>
    <dbReference type="NCBI Taxonomy" id="1171596"/>
    <lineage>
        <taxon>Bacteria</taxon>
        <taxon>Pseudomonadati</taxon>
        <taxon>Pseudomonadota</taxon>
        <taxon>Gammaproteobacteria</taxon>
        <taxon>Oceanospirillales</taxon>
        <taxon>Oceanospirillaceae</taxon>
        <taxon>Bacterioplanoides</taxon>
    </lineage>
</organism>
<dbReference type="InterPro" id="IPR036890">
    <property type="entry name" value="HATPase_C_sf"/>
</dbReference>
<dbReference type="InterPro" id="IPR005467">
    <property type="entry name" value="His_kinase_dom"/>
</dbReference>
<evidence type="ECO:0000256" key="6">
    <source>
        <dbReference type="ARBA" id="ARBA00022840"/>
    </source>
</evidence>
<dbReference type="PANTHER" id="PTHR44936">
    <property type="entry name" value="SENSOR PROTEIN CREC"/>
    <property type="match status" value="1"/>
</dbReference>